<name>A0A5C3Q4G9_9AGAR</name>
<dbReference type="Proteomes" id="UP000305067">
    <property type="component" value="Unassembled WGS sequence"/>
</dbReference>
<dbReference type="AlphaFoldDB" id="A0A5C3Q4G9"/>
<evidence type="ECO:0000313" key="2">
    <source>
        <dbReference type="Proteomes" id="UP000305067"/>
    </source>
</evidence>
<sequence>MVRDLRLRRRESGLSIGGTSCCRWRREVDTCVCSWLFTSLIHREGAVNQGYTY</sequence>
<proteinExistence type="predicted"/>
<keyword evidence="2" id="KW-1185">Reference proteome</keyword>
<accession>A0A5C3Q4G9</accession>
<organism evidence="1 2">
    <name type="scientific">Pterulicium gracile</name>
    <dbReference type="NCBI Taxonomy" id="1884261"/>
    <lineage>
        <taxon>Eukaryota</taxon>
        <taxon>Fungi</taxon>
        <taxon>Dikarya</taxon>
        <taxon>Basidiomycota</taxon>
        <taxon>Agaricomycotina</taxon>
        <taxon>Agaricomycetes</taxon>
        <taxon>Agaricomycetidae</taxon>
        <taxon>Agaricales</taxon>
        <taxon>Pleurotineae</taxon>
        <taxon>Pterulaceae</taxon>
        <taxon>Pterulicium</taxon>
    </lineage>
</organism>
<dbReference type="EMBL" id="ML178852">
    <property type="protein sequence ID" value="TFK96985.1"/>
    <property type="molecule type" value="Genomic_DNA"/>
</dbReference>
<reference evidence="1 2" key="1">
    <citation type="journal article" date="2019" name="Nat. Ecol. Evol.">
        <title>Megaphylogeny resolves global patterns of mushroom evolution.</title>
        <authorList>
            <person name="Varga T."/>
            <person name="Krizsan K."/>
            <person name="Foldi C."/>
            <person name="Dima B."/>
            <person name="Sanchez-Garcia M."/>
            <person name="Sanchez-Ramirez S."/>
            <person name="Szollosi G.J."/>
            <person name="Szarkandi J.G."/>
            <person name="Papp V."/>
            <person name="Albert L."/>
            <person name="Andreopoulos W."/>
            <person name="Angelini C."/>
            <person name="Antonin V."/>
            <person name="Barry K.W."/>
            <person name="Bougher N.L."/>
            <person name="Buchanan P."/>
            <person name="Buyck B."/>
            <person name="Bense V."/>
            <person name="Catcheside P."/>
            <person name="Chovatia M."/>
            <person name="Cooper J."/>
            <person name="Damon W."/>
            <person name="Desjardin D."/>
            <person name="Finy P."/>
            <person name="Geml J."/>
            <person name="Haridas S."/>
            <person name="Hughes K."/>
            <person name="Justo A."/>
            <person name="Karasinski D."/>
            <person name="Kautmanova I."/>
            <person name="Kiss B."/>
            <person name="Kocsube S."/>
            <person name="Kotiranta H."/>
            <person name="LaButti K.M."/>
            <person name="Lechner B.E."/>
            <person name="Liimatainen K."/>
            <person name="Lipzen A."/>
            <person name="Lukacs Z."/>
            <person name="Mihaltcheva S."/>
            <person name="Morgado L.N."/>
            <person name="Niskanen T."/>
            <person name="Noordeloos M.E."/>
            <person name="Ohm R.A."/>
            <person name="Ortiz-Santana B."/>
            <person name="Ovrebo C."/>
            <person name="Racz N."/>
            <person name="Riley R."/>
            <person name="Savchenko A."/>
            <person name="Shiryaev A."/>
            <person name="Soop K."/>
            <person name="Spirin V."/>
            <person name="Szebenyi C."/>
            <person name="Tomsovsky M."/>
            <person name="Tulloss R.E."/>
            <person name="Uehling J."/>
            <person name="Grigoriev I.V."/>
            <person name="Vagvolgyi C."/>
            <person name="Papp T."/>
            <person name="Martin F.M."/>
            <person name="Miettinen O."/>
            <person name="Hibbett D.S."/>
            <person name="Nagy L.G."/>
        </authorList>
    </citation>
    <scope>NUCLEOTIDE SEQUENCE [LARGE SCALE GENOMIC DNA]</scope>
    <source>
        <strain evidence="1 2">CBS 309.79</strain>
    </source>
</reference>
<evidence type="ECO:0000313" key="1">
    <source>
        <dbReference type="EMBL" id="TFK96985.1"/>
    </source>
</evidence>
<protein>
    <submittedName>
        <fullName evidence="1">Uncharacterized protein</fullName>
    </submittedName>
</protein>
<gene>
    <name evidence="1" type="ORF">BDV98DRAFT_575270</name>
</gene>